<dbReference type="OrthoDB" id="3415695at2"/>
<accession>A0A318LAG3</accession>
<sequence length="400" mass="42191">MDTPRLVVADYRAGSVYAVHGAAVRPFGSGVLAEHAGVLSLPERAGRPRGWAFVDDRGGALVVHTGDERRRIPVAIPGEHLACDVTGRYVVITTGMGANPDVWSDVVTVVDVDQDESVRFRTRVGEPGVLVVPDQRDGEPAIVLRHREPGAIEAIPLRDGLDVGSHVPELSGRATTDLAADGHGDAVDHRTGIAATATSRGLERFVIDQGVPRMIGRTPWPVPGRAFYLRFDPATGRAVGVVRGGPTSPGQWTAWTNHLVDVDLSTGHTRSTGLPPGLAFRFALGGGRAAVATIHPDGDEVTIVDRSGTDLHRLRTVSLPALSRPPAAGHLPWDPVGDSPAQRRAIALDPTGSMVAVTRGGDSQLHLIGHDGIDTLTVPTPLDEGGHLYWHGGAVDPVGR</sequence>
<name>A0A318LAG3_9PSEU</name>
<dbReference type="AlphaFoldDB" id="A0A318LAG3"/>
<comment type="caution">
    <text evidence="1">The sequence shown here is derived from an EMBL/GenBank/DDBJ whole genome shotgun (WGS) entry which is preliminary data.</text>
</comment>
<organism evidence="1 2">
    <name type="scientific">Prauserella flavalba</name>
    <dbReference type="NCBI Taxonomy" id="1477506"/>
    <lineage>
        <taxon>Bacteria</taxon>
        <taxon>Bacillati</taxon>
        <taxon>Actinomycetota</taxon>
        <taxon>Actinomycetes</taxon>
        <taxon>Pseudonocardiales</taxon>
        <taxon>Pseudonocardiaceae</taxon>
        <taxon>Prauserella</taxon>
    </lineage>
</organism>
<proteinExistence type="predicted"/>
<evidence type="ECO:0000313" key="1">
    <source>
        <dbReference type="EMBL" id="PXY18518.1"/>
    </source>
</evidence>
<dbReference type="Proteomes" id="UP000247892">
    <property type="component" value="Unassembled WGS sequence"/>
</dbReference>
<protein>
    <submittedName>
        <fullName evidence="1">Uncharacterized protein</fullName>
    </submittedName>
</protein>
<gene>
    <name evidence="1" type="ORF">BA062_34890</name>
</gene>
<dbReference type="EMBL" id="MASU01000020">
    <property type="protein sequence ID" value="PXY18518.1"/>
    <property type="molecule type" value="Genomic_DNA"/>
</dbReference>
<reference evidence="1 2" key="1">
    <citation type="submission" date="2016-07" db="EMBL/GenBank/DDBJ databases">
        <title>Draft genome sequence of Prauserella sp. YIM 121212, isolated from alkaline soil.</title>
        <authorList>
            <person name="Ruckert C."/>
            <person name="Albersmeier A."/>
            <person name="Jiang C.-L."/>
            <person name="Jiang Y."/>
            <person name="Kalinowski J."/>
            <person name="Schneider O."/>
            <person name="Winkler A."/>
            <person name="Zotchev S.B."/>
        </authorList>
    </citation>
    <scope>NUCLEOTIDE SEQUENCE [LARGE SCALE GENOMIC DNA]</scope>
    <source>
        <strain evidence="1 2">YIM 121212</strain>
    </source>
</reference>
<evidence type="ECO:0000313" key="2">
    <source>
        <dbReference type="Proteomes" id="UP000247892"/>
    </source>
</evidence>
<keyword evidence="2" id="KW-1185">Reference proteome</keyword>